<proteinExistence type="predicted"/>
<reference evidence="2" key="1">
    <citation type="submission" date="2021-01" db="UniProtKB">
        <authorList>
            <consortium name="EnsemblMetazoa"/>
        </authorList>
    </citation>
    <scope>IDENTIFICATION</scope>
</reference>
<evidence type="ECO:0000313" key="2">
    <source>
        <dbReference type="EnsemblMetazoa" id="CLYHEMP013411.1"/>
    </source>
</evidence>
<evidence type="ECO:0000313" key="3">
    <source>
        <dbReference type="Proteomes" id="UP000594262"/>
    </source>
</evidence>
<accession>A0A7M5WUM0</accession>
<protein>
    <recommendedName>
        <fullName evidence="4">BZIP domain-containing protein</fullName>
    </recommendedName>
</protein>
<organism evidence="2 3">
    <name type="scientific">Clytia hemisphaerica</name>
    <dbReference type="NCBI Taxonomy" id="252671"/>
    <lineage>
        <taxon>Eukaryota</taxon>
        <taxon>Metazoa</taxon>
        <taxon>Cnidaria</taxon>
        <taxon>Hydrozoa</taxon>
        <taxon>Hydroidolina</taxon>
        <taxon>Leptothecata</taxon>
        <taxon>Obeliida</taxon>
        <taxon>Clytiidae</taxon>
        <taxon>Clytia</taxon>
    </lineage>
</organism>
<evidence type="ECO:0008006" key="4">
    <source>
        <dbReference type="Google" id="ProtNLM"/>
    </source>
</evidence>
<feature type="region of interest" description="Disordered" evidence="1">
    <location>
        <begin position="1"/>
        <end position="21"/>
    </location>
</feature>
<name>A0A7M5WUM0_9CNID</name>
<sequence>MALSIVGRTDNDNDLDEVEVDSDCDSDDQLVIDEIDETDERKNFDQGLQFPTKDGQVDSNLLSRAELPPCRDEMVHIHQMVICEEENPNNLSSNRMASTKVNNQGNIIYRYVAGDGNICRMSSGKCSVETQTECITSNQCKTIAADFHRGENGPKGVVASPEHVGTFTQFRRASRSHSNSSDDSGNTRRKYKDILKHGNSMVDLKKKKRLERNNHASKRYQAKQKEEAENFLKVEREIEESVNILKRQLREGENERDHLINCIYRIISEEFFNINKEQFCESFSKLAIFRDRAMRERDNDSIKVLDKLLQHGVEITHRLNDEQQKLIKYYVSSSMSYYKQKCGQ</sequence>
<evidence type="ECO:0000256" key="1">
    <source>
        <dbReference type="SAM" id="MobiDB-lite"/>
    </source>
</evidence>
<feature type="compositionally biased region" description="Acidic residues" evidence="1">
    <location>
        <begin position="12"/>
        <end position="21"/>
    </location>
</feature>
<feature type="region of interest" description="Disordered" evidence="1">
    <location>
        <begin position="170"/>
        <end position="189"/>
    </location>
</feature>
<dbReference type="Proteomes" id="UP000594262">
    <property type="component" value="Unplaced"/>
</dbReference>
<keyword evidence="3" id="KW-1185">Reference proteome</keyword>
<dbReference type="AlphaFoldDB" id="A0A7M5WUM0"/>
<dbReference type="EnsemblMetazoa" id="CLYHEMT013411.1">
    <property type="protein sequence ID" value="CLYHEMP013411.1"/>
    <property type="gene ID" value="CLYHEMG013411"/>
</dbReference>